<gene>
    <name evidence="1" type="primary">ytxJ</name>
    <name evidence="1" type="ORF">F8C82_02400</name>
</gene>
<protein>
    <submittedName>
        <fullName evidence="1">Bacillithiol system redox-active protein YtxJ</fullName>
    </submittedName>
</protein>
<dbReference type="AlphaFoldDB" id="A0A6L3ZJV1"/>
<comment type="caution">
    <text evidence="1">The sequence shown here is derived from an EMBL/GenBank/DDBJ whole genome shotgun (WGS) entry which is preliminary data.</text>
</comment>
<dbReference type="Pfam" id="PF11009">
    <property type="entry name" value="BrxC"/>
    <property type="match status" value="1"/>
</dbReference>
<dbReference type="NCBIfam" id="TIGR04019">
    <property type="entry name" value="B_thiol_YtxJ"/>
    <property type="match status" value="1"/>
</dbReference>
<organism evidence="1 2">
    <name type="scientific">Phaeocystidibacter marisrubri</name>
    <dbReference type="NCBI Taxonomy" id="1577780"/>
    <lineage>
        <taxon>Bacteria</taxon>
        <taxon>Pseudomonadati</taxon>
        <taxon>Bacteroidota</taxon>
        <taxon>Flavobacteriia</taxon>
        <taxon>Flavobacteriales</taxon>
        <taxon>Phaeocystidibacteraceae</taxon>
        <taxon>Phaeocystidibacter</taxon>
    </lineage>
</organism>
<sequence>MKGFIELTSESQLDEIDSASRNGKGVLIYKHSTRCFISSMAQRRLSGLDTDEIPAYYLDLLRYRSVSNAIAEKYGVGHQSPQLLWIVDGKCVEHTSHEGVSSEVVDTWMEHA</sequence>
<dbReference type="InterPro" id="IPR022551">
    <property type="entry name" value="BrxC"/>
</dbReference>
<keyword evidence="2" id="KW-1185">Reference proteome</keyword>
<proteinExistence type="predicted"/>
<name>A0A6L3ZJV1_9FLAO</name>
<dbReference type="OrthoDB" id="677051at2"/>
<dbReference type="Gene3D" id="3.40.30.10">
    <property type="entry name" value="Glutaredoxin"/>
    <property type="match status" value="1"/>
</dbReference>
<accession>A0A6L3ZJV1</accession>
<dbReference type="SUPFAM" id="SSF52833">
    <property type="entry name" value="Thioredoxin-like"/>
    <property type="match status" value="1"/>
</dbReference>
<evidence type="ECO:0000313" key="2">
    <source>
        <dbReference type="Proteomes" id="UP000484164"/>
    </source>
</evidence>
<dbReference type="EMBL" id="WBVQ01000001">
    <property type="protein sequence ID" value="KAB2818214.1"/>
    <property type="molecule type" value="Genomic_DNA"/>
</dbReference>
<dbReference type="InterPro" id="IPR036249">
    <property type="entry name" value="Thioredoxin-like_sf"/>
</dbReference>
<reference evidence="1 2" key="1">
    <citation type="submission" date="2019-10" db="EMBL/GenBank/DDBJ databases">
        <title>Genome sequence of Phaeocystidibacter marisrubri JCM30614 (type strain).</title>
        <authorList>
            <person name="Bowman J.P."/>
        </authorList>
    </citation>
    <scope>NUCLEOTIDE SEQUENCE [LARGE SCALE GENOMIC DNA]</scope>
    <source>
        <strain evidence="1 2">JCM 30614</strain>
    </source>
</reference>
<dbReference type="Proteomes" id="UP000484164">
    <property type="component" value="Unassembled WGS sequence"/>
</dbReference>
<evidence type="ECO:0000313" key="1">
    <source>
        <dbReference type="EMBL" id="KAB2818214.1"/>
    </source>
</evidence>